<dbReference type="Pfam" id="PF12833">
    <property type="entry name" value="HTH_18"/>
    <property type="match status" value="1"/>
</dbReference>
<dbReference type="EMBL" id="WRXO01000007">
    <property type="protein sequence ID" value="MVT43211.1"/>
    <property type="molecule type" value="Genomic_DNA"/>
</dbReference>
<dbReference type="PROSITE" id="PS00041">
    <property type="entry name" value="HTH_ARAC_FAMILY_1"/>
    <property type="match status" value="1"/>
</dbReference>
<organism evidence="5 6">
    <name type="scientific">Chitinophaga oryziterrae</name>
    <dbReference type="NCBI Taxonomy" id="1031224"/>
    <lineage>
        <taxon>Bacteria</taxon>
        <taxon>Pseudomonadati</taxon>
        <taxon>Bacteroidota</taxon>
        <taxon>Chitinophagia</taxon>
        <taxon>Chitinophagales</taxon>
        <taxon>Chitinophagaceae</taxon>
        <taxon>Chitinophaga</taxon>
    </lineage>
</organism>
<dbReference type="PANTHER" id="PTHR43280">
    <property type="entry name" value="ARAC-FAMILY TRANSCRIPTIONAL REGULATOR"/>
    <property type="match status" value="1"/>
</dbReference>
<dbReference type="AlphaFoldDB" id="A0A6N8JFD6"/>
<comment type="caution">
    <text evidence="5">The sequence shown here is derived from an EMBL/GenBank/DDBJ whole genome shotgun (WGS) entry which is preliminary data.</text>
</comment>
<gene>
    <name evidence="5" type="ORF">GO495_21620</name>
</gene>
<name>A0A6N8JFD6_9BACT</name>
<dbReference type="GO" id="GO:0003700">
    <property type="term" value="F:DNA-binding transcription factor activity"/>
    <property type="evidence" value="ECO:0007669"/>
    <property type="project" value="InterPro"/>
</dbReference>
<dbReference type="SMART" id="SM00342">
    <property type="entry name" value="HTH_ARAC"/>
    <property type="match status" value="1"/>
</dbReference>
<dbReference type="Gene3D" id="1.10.10.60">
    <property type="entry name" value="Homeodomain-like"/>
    <property type="match status" value="2"/>
</dbReference>
<keyword evidence="2" id="KW-0238">DNA-binding</keyword>
<dbReference type="InterPro" id="IPR018060">
    <property type="entry name" value="HTH_AraC"/>
</dbReference>
<accession>A0A6N8JFD6</accession>
<dbReference type="InterPro" id="IPR018062">
    <property type="entry name" value="HTH_AraC-typ_CS"/>
</dbReference>
<reference evidence="5 6" key="1">
    <citation type="submission" date="2019-12" db="EMBL/GenBank/DDBJ databases">
        <title>The draft genomic sequence of strain Chitinophaga oryziterrae JCM 16595.</title>
        <authorList>
            <person name="Zhang X."/>
        </authorList>
    </citation>
    <scope>NUCLEOTIDE SEQUENCE [LARGE SCALE GENOMIC DNA]</scope>
    <source>
        <strain evidence="5 6">JCM 16595</strain>
    </source>
</reference>
<evidence type="ECO:0000256" key="1">
    <source>
        <dbReference type="ARBA" id="ARBA00023015"/>
    </source>
</evidence>
<keyword evidence="3" id="KW-0804">Transcription</keyword>
<evidence type="ECO:0000313" key="6">
    <source>
        <dbReference type="Proteomes" id="UP000468388"/>
    </source>
</evidence>
<dbReference type="Proteomes" id="UP000468388">
    <property type="component" value="Unassembled WGS sequence"/>
</dbReference>
<evidence type="ECO:0000256" key="2">
    <source>
        <dbReference type="ARBA" id="ARBA00023125"/>
    </source>
</evidence>
<dbReference type="InterPro" id="IPR009057">
    <property type="entry name" value="Homeodomain-like_sf"/>
</dbReference>
<evidence type="ECO:0000259" key="4">
    <source>
        <dbReference type="PROSITE" id="PS01124"/>
    </source>
</evidence>
<evidence type="ECO:0000313" key="5">
    <source>
        <dbReference type="EMBL" id="MVT43211.1"/>
    </source>
</evidence>
<dbReference type="GO" id="GO:0043565">
    <property type="term" value="F:sequence-specific DNA binding"/>
    <property type="evidence" value="ECO:0007669"/>
    <property type="project" value="InterPro"/>
</dbReference>
<keyword evidence="1" id="KW-0805">Transcription regulation</keyword>
<evidence type="ECO:0000256" key="3">
    <source>
        <dbReference type="ARBA" id="ARBA00023163"/>
    </source>
</evidence>
<sequence>MDADVYTLYESDFYRILDFKCKCKTCITSKPEYSDSFTVSFVRKGNFGFNIFRNSFDSYTGCVLITKPGYERTVTHSHAIPDECTIFDFKKDFYEELVNQYGFIKFFHNNDEHSSFVKINAETELLHNLIIESLNSKEKNKLKTDDLVMDFVNTAFGKITDYTPNTKISEKLKQNHLFTIERAKEYIAQYFSNDISLMEIAGYCFVSPFHFSRLFKTFTAFSPHQFLLNTRLKNAEILLKNTPLSIADIAFASGFNSIEHFSAAFKNKFKCAPSKMSKIP</sequence>
<protein>
    <submittedName>
        <fullName evidence="5">Helix-turn-helix domain-containing protein</fullName>
    </submittedName>
</protein>
<dbReference type="OrthoDB" id="642439at2"/>
<dbReference type="SUPFAM" id="SSF46689">
    <property type="entry name" value="Homeodomain-like"/>
    <property type="match status" value="2"/>
</dbReference>
<dbReference type="PROSITE" id="PS01124">
    <property type="entry name" value="HTH_ARAC_FAMILY_2"/>
    <property type="match status" value="1"/>
</dbReference>
<keyword evidence="6" id="KW-1185">Reference proteome</keyword>
<proteinExistence type="predicted"/>
<dbReference type="PANTHER" id="PTHR43280:SF2">
    <property type="entry name" value="HTH-TYPE TRANSCRIPTIONAL REGULATOR EXSA"/>
    <property type="match status" value="1"/>
</dbReference>
<feature type="domain" description="HTH araC/xylS-type" evidence="4">
    <location>
        <begin position="181"/>
        <end position="279"/>
    </location>
</feature>